<organism evidence="2 3">
    <name type="scientific">Podila minutissima</name>
    <dbReference type="NCBI Taxonomy" id="64525"/>
    <lineage>
        <taxon>Eukaryota</taxon>
        <taxon>Fungi</taxon>
        <taxon>Fungi incertae sedis</taxon>
        <taxon>Mucoromycota</taxon>
        <taxon>Mortierellomycotina</taxon>
        <taxon>Mortierellomycetes</taxon>
        <taxon>Mortierellales</taxon>
        <taxon>Mortierellaceae</taxon>
        <taxon>Podila</taxon>
    </lineage>
</organism>
<accession>A0A9P5SMU9</accession>
<protein>
    <submittedName>
        <fullName evidence="2">Uncharacterized protein</fullName>
    </submittedName>
</protein>
<dbReference type="EMBL" id="JAAAUY010000369">
    <property type="protein sequence ID" value="KAF9330795.1"/>
    <property type="molecule type" value="Genomic_DNA"/>
</dbReference>
<evidence type="ECO:0000313" key="2">
    <source>
        <dbReference type="EMBL" id="KAF9330795.1"/>
    </source>
</evidence>
<feature type="region of interest" description="Disordered" evidence="1">
    <location>
        <begin position="21"/>
        <end position="57"/>
    </location>
</feature>
<sequence length="209" mass="22488">MEPSQDPTDAAYMSLLNRVIPGVGNTPLTTKPTTKPKPAHITSRSTSTSPSSLTTTQRQAIKTLEGALENALFVSEGEEPYAAVHIVPTKSFTASTTHPALPSAPELRQILKDTGIADDLDQGDDAEDEDDATCERTTDLKVILAPKNPGHEEIAKALRSIFGYDSTSTSHSVALYRISSPASPTRVHLWVLGWVDHHLVGLHTISIES</sequence>
<keyword evidence="3" id="KW-1185">Reference proteome</keyword>
<comment type="caution">
    <text evidence="2">The sequence shown here is derived from an EMBL/GenBank/DDBJ whole genome shotgun (WGS) entry which is preliminary data.</text>
</comment>
<name>A0A9P5SMU9_9FUNG</name>
<proteinExistence type="predicted"/>
<dbReference type="Proteomes" id="UP000696485">
    <property type="component" value="Unassembled WGS sequence"/>
</dbReference>
<evidence type="ECO:0000313" key="3">
    <source>
        <dbReference type="Proteomes" id="UP000696485"/>
    </source>
</evidence>
<evidence type="ECO:0000256" key="1">
    <source>
        <dbReference type="SAM" id="MobiDB-lite"/>
    </source>
</evidence>
<reference evidence="2" key="1">
    <citation type="journal article" date="2020" name="Fungal Divers.">
        <title>Resolving the Mortierellaceae phylogeny through synthesis of multi-gene phylogenetics and phylogenomics.</title>
        <authorList>
            <person name="Vandepol N."/>
            <person name="Liber J."/>
            <person name="Desiro A."/>
            <person name="Na H."/>
            <person name="Kennedy M."/>
            <person name="Barry K."/>
            <person name="Grigoriev I.V."/>
            <person name="Miller A.N."/>
            <person name="O'Donnell K."/>
            <person name="Stajich J.E."/>
            <person name="Bonito G."/>
        </authorList>
    </citation>
    <scope>NUCLEOTIDE SEQUENCE</scope>
    <source>
        <strain evidence="2">NVP1</strain>
    </source>
</reference>
<dbReference type="AlphaFoldDB" id="A0A9P5SMU9"/>
<feature type="compositionally biased region" description="Low complexity" evidence="1">
    <location>
        <begin position="42"/>
        <end position="56"/>
    </location>
</feature>
<gene>
    <name evidence="2" type="ORF">BG006_006256</name>
</gene>